<feature type="chain" id="PRO_5020751910" evidence="1">
    <location>
        <begin position="24"/>
        <end position="157"/>
    </location>
</feature>
<evidence type="ECO:0000313" key="4">
    <source>
        <dbReference type="Proteomes" id="UP000295416"/>
    </source>
</evidence>
<evidence type="ECO:0000313" key="3">
    <source>
        <dbReference type="EMBL" id="TCP24517.1"/>
    </source>
</evidence>
<accession>A0A4R2NRR8</accession>
<keyword evidence="1" id="KW-0732">Signal</keyword>
<evidence type="ECO:0000256" key="1">
    <source>
        <dbReference type="SAM" id="SignalP"/>
    </source>
</evidence>
<keyword evidence="4" id="KW-1185">Reference proteome</keyword>
<dbReference type="Gene3D" id="2.60.40.2360">
    <property type="entry name" value="Intracellular proteinase inhibitor BsuPI"/>
    <property type="match status" value="1"/>
</dbReference>
<dbReference type="Pfam" id="PF12690">
    <property type="entry name" value="BsuPI"/>
    <property type="match status" value="1"/>
</dbReference>
<dbReference type="RefSeq" id="WP_165886964.1">
    <property type="nucleotide sequence ID" value="NZ_SLXK01000024.1"/>
</dbReference>
<evidence type="ECO:0000259" key="2">
    <source>
        <dbReference type="Pfam" id="PF12690"/>
    </source>
</evidence>
<organism evidence="3 4">
    <name type="scientific">Scopulibacillus darangshiensis</name>
    <dbReference type="NCBI Taxonomy" id="442528"/>
    <lineage>
        <taxon>Bacteria</taxon>
        <taxon>Bacillati</taxon>
        <taxon>Bacillota</taxon>
        <taxon>Bacilli</taxon>
        <taxon>Bacillales</taxon>
        <taxon>Sporolactobacillaceae</taxon>
        <taxon>Scopulibacillus</taxon>
    </lineage>
</organism>
<name>A0A4R2NRR8_9BACL</name>
<dbReference type="AlphaFoldDB" id="A0A4R2NRR8"/>
<comment type="caution">
    <text evidence="3">The sequence shown here is derived from an EMBL/GenBank/DDBJ whole genome shotgun (WGS) entry which is preliminary data.</text>
</comment>
<sequence length="157" mass="17694">MKLLRMILIFCLLSIITAGCTNANHSETSDKHVKEDTPVTGGIAAGSVEPTLTYEQKNGTAIFHFKLKNQTERVVTYHFTTSQRYDYKIETTDGELVKQYSKDRMFTQVLGDLKLKQAEEADFTSKVSDLSPGKYKITFWLTAKEDGPQASLNFTVK</sequence>
<protein>
    <submittedName>
        <fullName evidence="3">Intracellular proteinase inhibitor BsuPI</fullName>
    </submittedName>
</protein>
<dbReference type="InterPro" id="IPR020481">
    <property type="entry name" value="Intracell_prot_inh_BsuPI"/>
</dbReference>
<dbReference type="PROSITE" id="PS51257">
    <property type="entry name" value="PROKAR_LIPOPROTEIN"/>
    <property type="match status" value="1"/>
</dbReference>
<reference evidence="3 4" key="1">
    <citation type="submission" date="2019-03" db="EMBL/GenBank/DDBJ databases">
        <title>Genomic Encyclopedia of Type Strains, Phase IV (KMG-IV): sequencing the most valuable type-strain genomes for metagenomic binning, comparative biology and taxonomic classification.</title>
        <authorList>
            <person name="Goeker M."/>
        </authorList>
    </citation>
    <scope>NUCLEOTIDE SEQUENCE [LARGE SCALE GENOMIC DNA]</scope>
    <source>
        <strain evidence="3 4">DSM 19377</strain>
    </source>
</reference>
<dbReference type="InterPro" id="IPR038144">
    <property type="entry name" value="IPI"/>
</dbReference>
<gene>
    <name evidence="3" type="ORF">EV207_12416</name>
</gene>
<proteinExistence type="predicted"/>
<feature type="domain" description="Intracellular proteinase inhibitor BsuPI" evidence="2">
    <location>
        <begin position="49"/>
        <end position="145"/>
    </location>
</feature>
<feature type="signal peptide" evidence="1">
    <location>
        <begin position="1"/>
        <end position="23"/>
    </location>
</feature>
<dbReference type="Proteomes" id="UP000295416">
    <property type="component" value="Unassembled WGS sequence"/>
</dbReference>
<dbReference type="EMBL" id="SLXK01000024">
    <property type="protein sequence ID" value="TCP24517.1"/>
    <property type="molecule type" value="Genomic_DNA"/>
</dbReference>